<organism evidence="2">
    <name type="scientific">Rhipicephalus microplus</name>
    <name type="common">Cattle tick</name>
    <name type="synonym">Boophilus microplus</name>
    <dbReference type="NCBI Taxonomy" id="6941"/>
    <lineage>
        <taxon>Eukaryota</taxon>
        <taxon>Metazoa</taxon>
        <taxon>Ecdysozoa</taxon>
        <taxon>Arthropoda</taxon>
        <taxon>Chelicerata</taxon>
        <taxon>Arachnida</taxon>
        <taxon>Acari</taxon>
        <taxon>Parasitiformes</taxon>
        <taxon>Ixodida</taxon>
        <taxon>Ixodoidea</taxon>
        <taxon>Ixodidae</taxon>
        <taxon>Rhipicephalinae</taxon>
        <taxon>Rhipicephalus</taxon>
        <taxon>Boophilus</taxon>
    </lineage>
</organism>
<sequence>MRMLAVAVVVLAILMMTSGHTRSGSNADENEATGKDKQWNLKSMEKAVEPFLERFKSSMLELARKICSYLN</sequence>
<proteinExistence type="predicted"/>
<evidence type="ECO:0000313" key="2">
    <source>
        <dbReference type="EMBL" id="NOV43531.1"/>
    </source>
</evidence>
<name>A0A6M2DEH1_RHIMP</name>
<evidence type="ECO:0000256" key="1">
    <source>
        <dbReference type="SAM" id="SignalP"/>
    </source>
</evidence>
<dbReference type="EMBL" id="GHWJ01010794">
    <property type="protein sequence ID" value="NOV43531.1"/>
    <property type="molecule type" value="Transcribed_RNA"/>
</dbReference>
<protein>
    <submittedName>
        <fullName evidence="2">Putative secreted protein fat body overexpressed</fullName>
    </submittedName>
</protein>
<keyword evidence="1" id="KW-0732">Signal</keyword>
<feature type="chain" id="PRO_5027122179" evidence="1">
    <location>
        <begin position="20"/>
        <end position="71"/>
    </location>
</feature>
<feature type="signal peptide" evidence="1">
    <location>
        <begin position="1"/>
        <end position="19"/>
    </location>
</feature>
<accession>A0A6M2DEH1</accession>
<reference evidence="2" key="1">
    <citation type="submission" date="2019-09" db="EMBL/GenBank/DDBJ databases">
        <title>Organ-specific transcriptomic study of the physiology of the cattle tick, Rhipicephalus microplus.</title>
        <authorList>
            <person name="Tirloni L."/>
            <person name="Braz G."/>
            <person name="Gandara A.C.P."/>
            <person name="Sabadin G.A."/>
            <person name="da Silva R.M."/>
            <person name="Guizzo M.G."/>
            <person name="Machado J.A."/>
            <person name="Costa E.P."/>
            <person name="Gomes H.F."/>
            <person name="Moraes J."/>
            <person name="Mota M.B.S."/>
            <person name="Mesquita R.D."/>
            <person name="Alvarenga P.H."/>
            <person name="Alves F."/>
            <person name="Seixas A."/>
            <person name="da Fonseca R.N."/>
            <person name="Fogaca A."/>
            <person name="Logullo C."/>
            <person name="Tanaka A."/>
            <person name="Daffre S."/>
            <person name="Termignoni C."/>
            <person name="Vaz I.S.Jr."/>
            <person name="Oliveira P.L."/>
            <person name="Ribeiro J.M."/>
        </authorList>
    </citation>
    <scope>NUCLEOTIDE SEQUENCE</scope>
    <source>
        <strain evidence="2">Porto Alegre</strain>
    </source>
</reference>
<dbReference type="AlphaFoldDB" id="A0A6M2DEH1"/>